<evidence type="ECO:0000313" key="1">
    <source>
        <dbReference type="EMBL" id="EKM30583.1"/>
    </source>
</evidence>
<evidence type="ECO:0000313" key="2">
    <source>
        <dbReference type="Proteomes" id="UP000008367"/>
    </source>
</evidence>
<name>A0A454CVY6_VIBHA</name>
<dbReference type="Proteomes" id="UP000008367">
    <property type="component" value="Unassembled WGS sequence"/>
</dbReference>
<proteinExistence type="predicted"/>
<dbReference type="AlphaFoldDB" id="A0A454CVY6"/>
<dbReference type="EMBL" id="AJSR01001584">
    <property type="protein sequence ID" value="EKM30583.1"/>
    <property type="molecule type" value="Genomic_DNA"/>
</dbReference>
<protein>
    <submittedName>
        <fullName evidence="1">Uncharacterized protein</fullName>
    </submittedName>
</protein>
<reference evidence="1 2" key="1">
    <citation type="submission" date="2012-10" db="EMBL/GenBank/DDBJ databases">
        <title>Genome sequence of Vibrio Cholerae HENC-02.</title>
        <authorList>
            <person name="Eppinger M."/>
            <person name="Hasan N.A."/>
            <person name="Sengamalay N."/>
            <person name="Hine E."/>
            <person name="Su Q."/>
            <person name="Daugherty S.C."/>
            <person name="Young S."/>
            <person name="Sadzewicz L."/>
            <person name="Tallon L."/>
            <person name="Cebula T.A."/>
            <person name="Ravel J."/>
            <person name="Colwell R.R."/>
        </authorList>
    </citation>
    <scope>NUCLEOTIDE SEQUENCE [LARGE SCALE GENOMIC DNA]</scope>
    <source>
        <strain evidence="1 2">HENC-02</strain>
    </source>
</reference>
<accession>A0A454CVY6</accession>
<comment type="caution">
    <text evidence="1">The sequence shown here is derived from an EMBL/GenBank/DDBJ whole genome shotgun (WGS) entry which is preliminary data.</text>
</comment>
<organism evidence="1 2">
    <name type="scientific">Vibrio harveyi</name>
    <name type="common">Beneckea harveyi</name>
    <dbReference type="NCBI Taxonomy" id="669"/>
    <lineage>
        <taxon>Bacteria</taxon>
        <taxon>Pseudomonadati</taxon>
        <taxon>Pseudomonadota</taxon>
        <taxon>Gammaproteobacteria</taxon>
        <taxon>Vibrionales</taxon>
        <taxon>Vibrionaceae</taxon>
        <taxon>Vibrio</taxon>
    </lineage>
</organism>
<sequence length="45" mass="5212">MGSQPKATFVSYEQQITSFDLVFTSLRCVYTLRNLNCFFNLDISL</sequence>
<feature type="non-terminal residue" evidence="1">
    <location>
        <position position="45"/>
    </location>
</feature>
<gene>
    <name evidence="1" type="ORF">VCHENC02_3696</name>
</gene>